<dbReference type="PANTHER" id="PTHR34236:SF1">
    <property type="entry name" value="DIMETHYL SULFOXIDE REDUCTASE TRANSCRIPTIONAL ACTIVATOR"/>
    <property type="match status" value="1"/>
</dbReference>
<protein>
    <submittedName>
        <fullName evidence="5">PAS fold-containing protein</fullName>
    </submittedName>
</protein>
<keyword evidence="1" id="KW-0805">Transcription regulation</keyword>
<dbReference type="NCBIfam" id="TIGR00229">
    <property type="entry name" value="sensory_box"/>
    <property type="match status" value="1"/>
</dbReference>
<dbReference type="Pfam" id="PF15915">
    <property type="entry name" value="BAT"/>
    <property type="match status" value="1"/>
</dbReference>
<dbReference type="PROSITE" id="PS50112">
    <property type="entry name" value="PAS"/>
    <property type="match status" value="1"/>
</dbReference>
<evidence type="ECO:0000313" key="5">
    <source>
        <dbReference type="EMBL" id="SFR57917.1"/>
    </source>
</evidence>
<evidence type="ECO:0000256" key="1">
    <source>
        <dbReference type="ARBA" id="ARBA00023015"/>
    </source>
</evidence>
<evidence type="ECO:0000259" key="4">
    <source>
        <dbReference type="PROSITE" id="PS50112"/>
    </source>
</evidence>
<reference evidence="6" key="1">
    <citation type="submission" date="2016-10" db="EMBL/GenBank/DDBJ databases">
        <authorList>
            <person name="Varghese N."/>
            <person name="Submissions S."/>
        </authorList>
    </citation>
    <scope>NUCLEOTIDE SEQUENCE [LARGE SCALE GENOMIC DNA]</scope>
    <source>
        <strain evidence="6">CGMCC 1.8711</strain>
    </source>
</reference>
<dbReference type="STRING" id="555875.SAMN04488124_2453"/>
<dbReference type="EMBL" id="FOYS01000004">
    <property type="protein sequence ID" value="SFR57917.1"/>
    <property type="molecule type" value="Genomic_DNA"/>
</dbReference>
<evidence type="ECO:0000313" key="6">
    <source>
        <dbReference type="Proteomes" id="UP000243250"/>
    </source>
</evidence>
<accession>A0A1I6HU39</accession>
<dbReference type="InterPro" id="IPR013656">
    <property type="entry name" value="PAS_4"/>
</dbReference>
<dbReference type="SUPFAM" id="SSF55785">
    <property type="entry name" value="PYP-like sensor domain (PAS domain)"/>
    <property type="match status" value="2"/>
</dbReference>
<dbReference type="CDD" id="cd00130">
    <property type="entry name" value="PAS"/>
    <property type="match status" value="1"/>
</dbReference>
<feature type="compositionally biased region" description="Basic and acidic residues" evidence="3">
    <location>
        <begin position="625"/>
        <end position="636"/>
    </location>
</feature>
<dbReference type="RefSeq" id="WP_089881278.1">
    <property type="nucleotide sequence ID" value="NZ_FOYS01000004.1"/>
</dbReference>
<dbReference type="PANTHER" id="PTHR34236">
    <property type="entry name" value="DIMETHYL SULFOXIDE REDUCTASE TRANSCRIPTIONAL ACTIVATOR"/>
    <property type="match status" value="1"/>
</dbReference>
<evidence type="ECO:0000256" key="3">
    <source>
        <dbReference type="SAM" id="MobiDB-lite"/>
    </source>
</evidence>
<feature type="domain" description="PAS" evidence="4">
    <location>
        <begin position="130"/>
        <end position="183"/>
    </location>
</feature>
<dbReference type="OrthoDB" id="234125at2157"/>
<dbReference type="AlphaFoldDB" id="A0A1I6HU39"/>
<feature type="region of interest" description="Disordered" evidence="3">
    <location>
        <begin position="625"/>
        <end position="648"/>
    </location>
</feature>
<keyword evidence="2" id="KW-0804">Transcription</keyword>
<gene>
    <name evidence="5" type="ORF">SAMN04488124_2453</name>
</gene>
<evidence type="ECO:0000256" key="2">
    <source>
        <dbReference type="ARBA" id="ARBA00023163"/>
    </source>
</evidence>
<dbReference type="InterPro" id="IPR031803">
    <property type="entry name" value="BAT_GAF/HTH-assoc"/>
</dbReference>
<dbReference type="InterPro" id="IPR007050">
    <property type="entry name" value="HTH_bacterioopsin"/>
</dbReference>
<sequence length="648" mass="69204">MREQTERPHEDRIGGAEAFPSLVADHLPDPVLLVTDTGVIRWATPSAGPAFGRPSDWSLVGERVTAVLGGAYDPGRVHAVASDARLTTTDVTGETRTFRLTIAPAGDGYYLYVARDVTNLVDAAATADAERARFRAVFDGALDALVLADDDGRYVDANPAACELFGLSRAALLGKSIAAFAPPAFDFDAAWASFLDAGEQSGTFTLRRADGERRVVEFSAVADVRPHEHLAVLRDVTDREADRRTLERQRDELARLVDLDDLLRGVTRQVSNRTTPSETLDAVCLAFVAAPHYEFAVVVSAFGDVLARAGLSPDDVDDVVPRVETDRRGDGDAFPAVGRVEWPNAPASVAAVYAVSMSREAPTGTLVLGCGVDRLTDRERDVLAEIGQMVGQVLAGQEARRLLAADRVVRLQFRFDDPDLLYSRVSLETGAVVSVAEVVPADAGRAIHYVTVGETPAEVAVDAASSLDGVERVRSVSDDGGHTTLELVVSGGTPVRSLAELGAHVRSVTADAGRCDVVVEVLPGDNVKHFASAVKSRYPSASVVRKRTLSRQESAPWNASGDDVTSRQRAVLRAAYSAGYYDWPRRRTTGTELADTFGVSSATLHQHLRVGEGKVVGAYLRAADRLETEPGDRGDEPGGNGRGGRSAT</sequence>
<dbReference type="Gene3D" id="3.30.450.20">
    <property type="entry name" value="PAS domain"/>
    <property type="match status" value="1"/>
</dbReference>
<dbReference type="Pfam" id="PF04967">
    <property type="entry name" value="HTH_10"/>
    <property type="match status" value="1"/>
</dbReference>
<feature type="compositionally biased region" description="Gly residues" evidence="3">
    <location>
        <begin position="637"/>
        <end position="648"/>
    </location>
</feature>
<dbReference type="InterPro" id="IPR000014">
    <property type="entry name" value="PAS"/>
</dbReference>
<dbReference type="SMART" id="SM00091">
    <property type="entry name" value="PAS"/>
    <property type="match status" value="2"/>
</dbReference>
<keyword evidence="6" id="KW-1185">Reference proteome</keyword>
<dbReference type="InterPro" id="IPR035965">
    <property type="entry name" value="PAS-like_dom_sf"/>
</dbReference>
<dbReference type="Pfam" id="PF08448">
    <property type="entry name" value="PAS_4"/>
    <property type="match status" value="1"/>
</dbReference>
<proteinExistence type="predicted"/>
<dbReference type="Proteomes" id="UP000243250">
    <property type="component" value="Unassembled WGS sequence"/>
</dbReference>
<name>A0A1I6HU39_9EURY</name>
<organism evidence="5 6">
    <name type="scientific">Halogeometricum limi</name>
    <dbReference type="NCBI Taxonomy" id="555875"/>
    <lineage>
        <taxon>Archaea</taxon>
        <taxon>Methanobacteriati</taxon>
        <taxon>Methanobacteriota</taxon>
        <taxon>Stenosarchaea group</taxon>
        <taxon>Halobacteria</taxon>
        <taxon>Halobacteriales</taxon>
        <taxon>Haloferacaceae</taxon>
        <taxon>Halogeometricum</taxon>
    </lineage>
</organism>